<sequence length="65" mass="7960">MNRRSRKPLESATTNWTTEQDSYLIENHSLTFAELRIKLPFTDDQIVQRKERLGLLRRERQLRRF</sequence>
<organism evidence="1 2">
    <name type="scientific">Acinetobacter terrestris</name>
    <dbReference type="NCBI Taxonomy" id="2529843"/>
    <lineage>
        <taxon>Bacteria</taxon>
        <taxon>Pseudomonadati</taxon>
        <taxon>Pseudomonadota</taxon>
        <taxon>Gammaproteobacteria</taxon>
        <taxon>Moraxellales</taxon>
        <taxon>Moraxellaceae</taxon>
        <taxon>Acinetobacter</taxon>
        <taxon>Acinetobacter Taxon 24</taxon>
    </lineage>
</organism>
<evidence type="ECO:0008006" key="3">
    <source>
        <dbReference type="Google" id="ProtNLM"/>
    </source>
</evidence>
<dbReference type="EMBL" id="JASKNE010000001">
    <property type="protein sequence ID" value="MDK1683384.1"/>
    <property type="molecule type" value="Genomic_DNA"/>
</dbReference>
<dbReference type="AlphaFoldDB" id="A0AAW6UX27"/>
<reference evidence="1" key="1">
    <citation type="submission" date="2023-04" db="EMBL/GenBank/DDBJ databases">
        <title>The environmental microbiomes in feedlot watering bowls are a reservoir of florfenicol resistance for bovine respiratory disease pathogens.</title>
        <authorList>
            <person name="Kos D.W."/>
            <person name="Ruzzini A.C."/>
            <person name="Schreiner B."/>
            <person name="Jelinski M.D."/>
        </authorList>
    </citation>
    <scope>NUCLEOTIDE SEQUENCE</scope>
    <source>
        <strain evidence="1">WB3</strain>
    </source>
</reference>
<gene>
    <name evidence="1" type="ORF">QOR41_05935</name>
</gene>
<comment type="caution">
    <text evidence="1">The sequence shown here is derived from an EMBL/GenBank/DDBJ whole genome shotgun (WGS) entry which is preliminary data.</text>
</comment>
<evidence type="ECO:0000313" key="1">
    <source>
        <dbReference type="EMBL" id="MDK1683384.1"/>
    </source>
</evidence>
<dbReference type="Proteomes" id="UP001241935">
    <property type="component" value="Unassembled WGS sequence"/>
</dbReference>
<accession>A0AAW6UX27</accession>
<evidence type="ECO:0000313" key="2">
    <source>
        <dbReference type="Proteomes" id="UP001241935"/>
    </source>
</evidence>
<protein>
    <recommendedName>
        <fullName evidence="3">Acyl-CoA thioesterase</fullName>
    </recommendedName>
</protein>
<proteinExistence type="predicted"/>
<name>A0AAW6UX27_9GAMM</name>